<dbReference type="InterPro" id="IPR000873">
    <property type="entry name" value="AMP-dep_synth/lig_dom"/>
</dbReference>
<accession>A0A6M5YPU6</accession>
<dbReference type="EMBL" id="CP053452">
    <property type="protein sequence ID" value="QJW95524.1"/>
    <property type="molecule type" value="Genomic_DNA"/>
</dbReference>
<keyword evidence="8" id="KW-1185">Reference proteome</keyword>
<organism evidence="7 8">
    <name type="scientific">Frigoriglobus tundricola</name>
    <dbReference type="NCBI Taxonomy" id="2774151"/>
    <lineage>
        <taxon>Bacteria</taxon>
        <taxon>Pseudomonadati</taxon>
        <taxon>Planctomycetota</taxon>
        <taxon>Planctomycetia</taxon>
        <taxon>Gemmatales</taxon>
        <taxon>Gemmataceae</taxon>
        <taxon>Frigoriglobus</taxon>
    </lineage>
</organism>
<dbReference type="GO" id="GO:0005886">
    <property type="term" value="C:plasma membrane"/>
    <property type="evidence" value="ECO:0007669"/>
    <property type="project" value="TreeGrafter"/>
</dbReference>
<dbReference type="Gene3D" id="3.30.300.30">
    <property type="match status" value="1"/>
</dbReference>
<dbReference type="SUPFAM" id="SSF56801">
    <property type="entry name" value="Acetyl-CoA synthetase-like"/>
    <property type="match status" value="1"/>
</dbReference>
<evidence type="ECO:0000313" key="7">
    <source>
        <dbReference type="EMBL" id="QJW95524.1"/>
    </source>
</evidence>
<reference evidence="8" key="1">
    <citation type="submission" date="2020-05" db="EMBL/GenBank/DDBJ databases">
        <title>Frigoriglobus tundricola gen. nov., sp. nov., a psychrotolerant cellulolytic planctomycete of the family Gemmataceae with two divergent copies of 16S rRNA gene.</title>
        <authorList>
            <person name="Kulichevskaya I.S."/>
            <person name="Ivanova A.A."/>
            <person name="Naumoff D.G."/>
            <person name="Beletsky A.V."/>
            <person name="Rijpstra W.I.C."/>
            <person name="Sinninghe Damste J.S."/>
            <person name="Mardanov A.V."/>
            <person name="Ravin N.V."/>
            <person name="Dedysh S.N."/>
        </authorList>
    </citation>
    <scope>NUCLEOTIDE SEQUENCE [LARGE SCALE GENOMIC DNA]</scope>
    <source>
        <strain evidence="8">PL17</strain>
    </source>
</reference>
<comment type="similarity">
    <text evidence="1">Belongs to the ATP-dependent AMP-binding enzyme family.</text>
</comment>
<dbReference type="GO" id="GO:0006633">
    <property type="term" value="P:fatty acid biosynthetic process"/>
    <property type="evidence" value="ECO:0007669"/>
    <property type="project" value="TreeGrafter"/>
</dbReference>
<proteinExistence type="inferred from homology"/>
<dbReference type="InterPro" id="IPR040097">
    <property type="entry name" value="FAAL/FAAC"/>
</dbReference>
<evidence type="ECO:0000256" key="1">
    <source>
        <dbReference type="ARBA" id="ARBA00006432"/>
    </source>
</evidence>
<dbReference type="InterPro" id="IPR045851">
    <property type="entry name" value="AMP-bd_C_sf"/>
</dbReference>
<evidence type="ECO:0000259" key="6">
    <source>
        <dbReference type="Pfam" id="PF23024"/>
    </source>
</evidence>
<dbReference type="KEGG" id="ftj:FTUN_3073"/>
<dbReference type="GO" id="GO:0016874">
    <property type="term" value="F:ligase activity"/>
    <property type="evidence" value="ECO:0007669"/>
    <property type="project" value="UniProtKB-KW"/>
</dbReference>
<dbReference type="FunFam" id="3.40.50.12780:FF:000013">
    <property type="entry name" value="Long-chain-fatty-acid--AMP ligase FadD32"/>
    <property type="match status" value="1"/>
</dbReference>
<dbReference type="GO" id="GO:0070566">
    <property type="term" value="F:adenylyltransferase activity"/>
    <property type="evidence" value="ECO:0007669"/>
    <property type="project" value="TreeGrafter"/>
</dbReference>
<dbReference type="GO" id="GO:0071766">
    <property type="term" value="P:Actinobacterium-type cell wall biogenesis"/>
    <property type="evidence" value="ECO:0007669"/>
    <property type="project" value="UniProtKB-ARBA"/>
</dbReference>
<evidence type="ECO:0000259" key="5">
    <source>
        <dbReference type="Pfam" id="PF00501"/>
    </source>
</evidence>
<evidence type="ECO:0000256" key="3">
    <source>
        <dbReference type="ARBA" id="ARBA00022832"/>
    </source>
</evidence>
<dbReference type="PANTHER" id="PTHR22754:SF32">
    <property type="entry name" value="DISCO-INTERACTING PROTEIN 2"/>
    <property type="match status" value="1"/>
</dbReference>
<sequence>MAEVLLTHADRTPDALAFGFLIDGEHEGPRLSYAALDREARAVAAALRDVAGPGDRALLVYAPGLAFVSAFFGCQYAGVVPVPVYPPRPGQLAQGWQVLRHIATDCTPRVVLTDRVVAPFLPTTGAVPALAGVPLIVTDRLDPVSAGQGRPAPATGGDDLALLQYTSGSTADPKGVMVTHRNLLHNLAILHTAFDSPPHESGVCWLPPYHDMGLIGGLLQTVYRGAACWVMSPVALLQDPIRWLRALSRYKALASGGPNFAFDMCVQRTTPQQRAGLDLSHWTVAAIGAEPVDPRVLDRFTTTFAPAGFRPETFYPCYGLAESTVFVTGGARTARPVVRYWDAAELERGRPVPAAPADPNARAIVGCGRAWIGQEVRIVAPETRVPVADGAVGEIWVAGPSVARGYWNRPTETAETFGGRLAGAGSGPYLRTGDLGFVSEGELFVTGRIKELIVVRGRNYYPHDIEATVQAAHPDFRPGCGAAFEVTRDGQARVVVVQEVDRRCRAADAAALIGDIRQAVAEQHGLQVYDAVLLEYGSIPKTSSGKVRRARCRTDYENGELRAWKSRPV</sequence>
<dbReference type="Pfam" id="PF00501">
    <property type="entry name" value="AMP-binding"/>
    <property type="match status" value="1"/>
</dbReference>
<evidence type="ECO:0000313" key="8">
    <source>
        <dbReference type="Proteomes" id="UP000503447"/>
    </source>
</evidence>
<dbReference type="Proteomes" id="UP000503447">
    <property type="component" value="Chromosome"/>
</dbReference>
<evidence type="ECO:0000256" key="2">
    <source>
        <dbReference type="ARBA" id="ARBA00022598"/>
    </source>
</evidence>
<feature type="domain" description="AMP-binding enzyme C-terminal" evidence="6">
    <location>
        <begin position="451"/>
        <end position="563"/>
    </location>
</feature>
<protein>
    <submittedName>
        <fullName evidence="7">AMP-dependent synthetase and ligase</fullName>
    </submittedName>
</protein>
<dbReference type="InterPro" id="IPR025110">
    <property type="entry name" value="AMP-bd_C"/>
</dbReference>
<name>A0A6M5YPU6_9BACT</name>
<evidence type="ECO:0000256" key="4">
    <source>
        <dbReference type="ARBA" id="ARBA00023098"/>
    </source>
</evidence>
<dbReference type="Gene3D" id="3.40.50.12780">
    <property type="entry name" value="N-terminal domain of ligase-like"/>
    <property type="match status" value="1"/>
</dbReference>
<dbReference type="CDD" id="cd05931">
    <property type="entry name" value="FAAL"/>
    <property type="match status" value="1"/>
</dbReference>
<feature type="domain" description="AMP-dependent synthetase/ligase" evidence="5">
    <location>
        <begin position="7"/>
        <end position="407"/>
    </location>
</feature>
<dbReference type="Pfam" id="PF23024">
    <property type="entry name" value="AMP-dom_DIP2-like"/>
    <property type="match status" value="1"/>
</dbReference>
<keyword evidence="3" id="KW-0276">Fatty acid metabolism</keyword>
<keyword evidence="2 7" id="KW-0436">Ligase</keyword>
<dbReference type="AlphaFoldDB" id="A0A6M5YPU6"/>
<dbReference type="InterPro" id="IPR042099">
    <property type="entry name" value="ANL_N_sf"/>
</dbReference>
<keyword evidence="4" id="KW-0443">Lipid metabolism</keyword>
<dbReference type="PANTHER" id="PTHR22754">
    <property type="entry name" value="DISCO-INTERACTING PROTEIN 2 DIP2 -RELATED"/>
    <property type="match status" value="1"/>
</dbReference>
<gene>
    <name evidence="7" type="ORF">FTUN_3073</name>
</gene>